<evidence type="ECO:0000256" key="5">
    <source>
        <dbReference type="ARBA" id="ARBA00023295"/>
    </source>
</evidence>
<proteinExistence type="inferred from homology"/>
<comment type="similarity">
    <text evidence="2">Belongs to the glycosyl hydrolase 13 family.</text>
</comment>
<evidence type="ECO:0000313" key="9">
    <source>
        <dbReference type="RefSeq" id="XP_011301862.1"/>
    </source>
</evidence>
<evidence type="ECO:0000256" key="6">
    <source>
        <dbReference type="SAM" id="SignalP"/>
    </source>
</evidence>
<dbReference type="EC" id="3.2.1.20" evidence="3"/>
<keyword evidence="8" id="KW-1185">Reference proteome</keyword>
<dbReference type="InterPro" id="IPR006047">
    <property type="entry name" value="GH13_cat_dom"/>
</dbReference>
<feature type="domain" description="Glycosyl hydrolase family 13 catalytic" evidence="7">
    <location>
        <begin position="30"/>
        <end position="419"/>
    </location>
</feature>
<dbReference type="SUPFAM" id="SSF51445">
    <property type="entry name" value="(Trans)glycosidases"/>
    <property type="match status" value="1"/>
</dbReference>
<evidence type="ECO:0000256" key="3">
    <source>
        <dbReference type="ARBA" id="ARBA00012741"/>
    </source>
</evidence>
<dbReference type="PROSITE" id="PS51257">
    <property type="entry name" value="PROKAR_LIPOPROTEIN"/>
    <property type="match status" value="1"/>
</dbReference>
<name>A0A9R1T2T0_9HYME</name>
<evidence type="ECO:0000259" key="7">
    <source>
        <dbReference type="SMART" id="SM00642"/>
    </source>
</evidence>
<dbReference type="Gene3D" id="3.20.20.80">
    <property type="entry name" value="Glycosidases"/>
    <property type="match status" value="1"/>
</dbReference>
<evidence type="ECO:0000256" key="2">
    <source>
        <dbReference type="ARBA" id="ARBA00008061"/>
    </source>
</evidence>
<comment type="catalytic activity">
    <reaction evidence="1">
        <text>Hydrolysis of terminal, non-reducing (1-&gt;4)-linked alpha-D-glucose residues with release of alpha-D-glucose.</text>
        <dbReference type="EC" id="3.2.1.20"/>
    </reaction>
</comment>
<accession>A0A9R1T2T0</accession>
<dbReference type="GeneID" id="105265818"/>
<dbReference type="SMART" id="SM00642">
    <property type="entry name" value="Aamy"/>
    <property type="match status" value="1"/>
</dbReference>
<evidence type="ECO:0000313" key="8">
    <source>
        <dbReference type="Proteomes" id="UP000694866"/>
    </source>
</evidence>
<dbReference type="CDD" id="cd11328">
    <property type="entry name" value="AmyAc_maltase"/>
    <property type="match status" value="1"/>
</dbReference>
<keyword evidence="5" id="KW-0326">Glycosidase</keyword>
<keyword evidence="6" id="KW-0732">Signal</keyword>
<dbReference type="PANTHER" id="PTHR10357:SF179">
    <property type="entry name" value="NEUTRAL AND BASIC AMINO ACID TRANSPORT PROTEIN RBAT"/>
    <property type="match status" value="1"/>
</dbReference>
<organism evidence="8 9">
    <name type="scientific">Fopius arisanus</name>
    <dbReference type="NCBI Taxonomy" id="64838"/>
    <lineage>
        <taxon>Eukaryota</taxon>
        <taxon>Metazoa</taxon>
        <taxon>Ecdysozoa</taxon>
        <taxon>Arthropoda</taxon>
        <taxon>Hexapoda</taxon>
        <taxon>Insecta</taxon>
        <taxon>Pterygota</taxon>
        <taxon>Neoptera</taxon>
        <taxon>Endopterygota</taxon>
        <taxon>Hymenoptera</taxon>
        <taxon>Apocrita</taxon>
        <taxon>Ichneumonoidea</taxon>
        <taxon>Braconidae</taxon>
        <taxon>Opiinae</taxon>
        <taxon>Fopius</taxon>
    </lineage>
</organism>
<dbReference type="PANTHER" id="PTHR10357">
    <property type="entry name" value="ALPHA-AMYLASE FAMILY MEMBER"/>
    <property type="match status" value="1"/>
</dbReference>
<sequence>MCKITIFLGLFLTAGCAPSEEWWRDSFIYQIYPRSFKDSNGDGVGDINGITSKLEHLVDLNVSAFWISPFFKSPMSDFGYDISNFTDIDPIFGTLDDFSKLITKAKSLNLKVILDFVPNHSSNKHPWFQKSIQKIPPYDNYYVWRNATFVNGTRHPPNNWLSVTRGSAWTWNDVRQQYYLHQFSYFQPDLNFRSSALNQEMKDVLTFWTKRGVDGFRVDAIPQAFEDARFLDEPVKPNTGLPPDDPNTLEHIYTKNQKETYELVRSWRNHLDAMNGTRKIILTESYITLDELNQSMKYYEYGADIAFNFMFVTGFNNRSTPTDFKDGIEKWLAHMPRGNYSSNWVVDNHDNNRVSARFGKRRADQLTMLSAVLPGVGVVYYGDEIGMEDTWLSYNETVDPIGCSAGPTGYNITSRDPARTPFQWDNSTSAGFSTNKTTWLRVNPNYPILNLAAQKTVSHSHYSIFKKLVALKKKLVIKTGSVEVISVADRVLGIVRRVSGSVPVVLLINFSNGYVIFDASYQLKIPPRMTVYVSNFDSSLPEGVTINTPSLVLAPAASVILM</sequence>
<feature type="chain" id="PRO_5040322646" description="alpha-glucosidase" evidence="6">
    <location>
        <begin position="17"/>
        <end position="562"/>
    </location>
</feature>
<dbReference type="RefSeq" id="XP_011301862.1">
    <property type="nucleotide sequence ID" value="XM_011303560.1"/>
</dbReference>
<protein>
    <recommendedName>
        <fullName evidence="3">alpha-glucosidase</fullName>
        <ecNumber evidence="3">3.2.1.20</ecNumber>
    </recommendedName>
</protein>
<evidence type="ECO:0000256" key="4">
    <source>
        <dbReference type="ARBA" id="ARBA00023180"/>
    </source>
</evidence>
<dbReference type="KEGG" id="fas:105265818"/>
<evidence type="ECO:0000256" key="1">
    <source>
        <dbReference type="ARBA" id="ARBA00001657"/>
    </source>
</evidence>
<gene>
    <name evidence="9" type="primary">LOC105265818</name>
</gene>
<dbReference type="Pfam" id="PF00128">
    <property type="entry name" value="Alpha-amylase"/>
    <property type="match status" value="1"/>
</dbReference>
<dbReference type="InterPro" id="IPR045857">
    <property type="entry name" value="O16G_dom_2"/>
</dbReference>
<reference evidence="9" key="1">
    <citation type="submission" date="2025-08" db="UniProtKB">
        <authorList>
            <consortium name="RefSeq"/>
        </authorList>
    </citation>
    <scope>IDENTIFICATION</scope>
    <source>
        <strain evidence="9">USDA-PBARC FA_bdor</strain>
        <tissue evidence="9">Whole organism</tissue>
    </source>
</reference>
<dbReference type="InterPro" id="IPR017853">
    <property type="entry name" value="GH"/>
</dbReference>
<dbReference type="AlphaFoldDB" id="A0A9R1T2T0"/>
<dbReference type="Proteomes" id="UP000694866">
    <property type="component" value="Unplaced"/>
</dbReference>
<feature type="signal peptide" evidence="6">
    <location>
        <begin position="1"/>
        <end position="16"/>
    </location>
</feature>
<keyword evidence="4" id="KW-0325">Glycoprotein</keyword>
<dbReference type="FunFam" id="3.90.400.10:FF:000001">
    <property type="entry name" value="Maltase A3, isoform A"/>
    <property type="match status" value="1"/>
</dbReference>
<dbReference type="Gene3D" id="3.90.400.10">
    <property type="entry name" value="Oligo-1,6-glucosidase, Domain 2"/>
    <property type="match status" value="1"/>
</dbReference>
<dbReference type="GO" id="GO:0005975">
    <property type="term" value="P:carbohydrate metabolic process"/>
    <property type="evidence" value="ECO:0007669"/>
    <property type="project" value="InterPro"/>
</dbReference>
<dbReference type="OrthoDB" id="1740265at2759"/>
<keyword evidence="5" id="KW-0378">Hydrolase</keyword>
<dbReference type="GO" id="GO:0004558">
    <property type="term" value="F:alpha-1,4-glucosidase activity"/>
    <property type="evidence" value="ECO:0007669"/>
    <property type="project" value="UniProtKB-EC"/>
</dbReference>